<comment type="caution">
    <text evidence="1">The sequence shown here is derived from an EMBL/GenBank/DDBJ whole genome shotgun (WGS) entry which is preliminary data.</text>
</comment>
<dbReference type="Proteomes" id="UP000805193">
    <property type="component" value="Unassembled WGS sequence"/>
</dbReference>
<keyword evidence="2" id="KW-1185">Reference proteome</keyword>
<accession>A0AC60Q294</accession>
<proteinExistence type="predicted"/>
<evidence type="ECO:0000313" key="2">
    <source>
        <dbReference type="Proteomes" id="UP000805193"/>
    </source>
</evidence>
<organism evidence="1 2">
    <name type="scientific">Ixodes persulcatus</name>
    <name type="common">Taiga tick</name>
    <dbReference type="NCBI Taxonomy" id="34615"/>
    <lineage>
        <taxon>Eukaryota</taxon>
        <taxon>Metazoa</taxon>
        <taxon>Ecdysozoa</taxon>
        <taxon>Arthropoda</taxon>
        <taxon>Chelicerata</taxon>
        <taxon>Arachnida</taxon>
        <taxon>Acari</taxon>
        <taxon>Parasitiformes</taxon>
        <taxon>Ixodida</taxon>
        <taxon>Ixodoidea</taxon>
        <taxon>Ixodidae</taxon>
        <taxon>Ixodinae</taxon>
        <taxon>Ixodes</taxon>
    </lineage>
</organism>
<dbReference type="EMBL" id="JABSTQ010009589">
    <property type="protein sequence ID" value="KAG0427807.1"/>
    <property type="molecule type" value="Genomic_DNA"/>
</dbReference>
<gene>
    <name evidence="1" type="ORF">HPB47_025169</name>
</gene>
<protein>
    <submittedName>
        <fullName evidence="1">Uncharacterized protein</fullName>
    </submittedName>
</protein>
<sequence>MPAEEETDEGQAQPENHSQTMRHLYPNAMEVEAITKANKEKNKTPLPPHLPREDLKIVVRPRNGLNVSELSEAQLRDCIARATGIEPEQAADDILRASPKQNTFVISTPSVTRAEAYAKIRELPVGGASYEAMAYATPPDNTSRGVIRNIPDYDTPEDITRSLVYKKNPTILQARRLGKSSSAIILFEGGKVPFYIYYRGAEMRCYLHKKKLEICETCGKVGHKTDVCPKPETTYCKVCGMQQPPERHACEPKCALCGKGHPKGDKKCHQRFQTPNLPRRRQWEKKLRQDETDRQRRSSKGRQSHSKEQKRERSPSVTGRNRSVSFPRLPGSGNHKSRAESREDPRLLRQDIHTGRDQGPASRPTGARNTGRPPREDQSNDYRSDGGPASLPKEQTATGKHLLNSLRIPYEQTFGEKLSIPAELRKSIQVPPLPRNMHPLYNEKLRELRAQALEKQLGEDPQVVYTDAATYKRRGTMVSVVTDHSGKVLAACSIRIKHPEEGEELAIALALATTHARKVVSDSQPAIRNFAQGRILGAALRVLTRRDTNQNTRTTLHAALEGNERANEAARDLTHREPPPPGPHFTDNSRDRLCTYREVLDHYKGERRTYPAADPSLTKRQEVAENPDIQQWAVQRAEDAARSQDILALLRLSEPPDIAFRVVLLFPSDSSQQRPTGESAQGVLLLAVQRVHRKR</sequence>
<reference evidence="1 2" key="1">
    <citation type="journal article" date="2020" name="Cell">
        <title>Large-Scale Comparative Analyses of Tick Genomes Elucidate Their Genetic Diversity and Vector Capacities.</title>
        <authorList>
            <consortium name="Tick Genome and Microbiome Consortium (TIGMIC)"/>
            <person name="Jia N."/>
            <person name="Wang J."/>
            <person name="Shi W."/>
            <person name="Du L."/>
            <person name="Sun Y."/>
            <person name="Zhan W."/>
            <person name="Jiang J.F."/>
            <person name="Wang Q."/>
            <person name="Zhang B."/>
            <person name="Ji P."/>
            <person name="Bell-Sakyi L."/>
            <person name="Cui X.M."/>
            <person name="Yuan T.T."/>
            <person name="Jiang B.G."/>
            <person name="Yang W.F."/>
            <person name="Lam T.T."/>
            <person name="Chang Q.C."/>
            <person name="Ding S.J."/>
            <person name="Wang X.J."/>
            <person name="Zhu J.G."/>
            <person name="Ruan X.D."/>
            <person name="Zhao L."/>
            <person name="Wei J.T."/>
            <person name="Ye R.Z."/>
            <person name="Que T.C."/>
            <person name="Du C.H."/>
            <person name="Zhou Y.H."/>
            <person name="Cheng J.X."/>
            <person name="Dai P.F."/>
            <person name="Guo W.B."/>
            <person name="Han X.H."/>
            <person name="Huang E.J."/>
            <person name="Li L.F."/>
            <person name="Wei W."/>
            <person name="Gao Y.C."/>
            <person name="Liu J.Z."/>
            <person name="Shao H.Z."/>
            <person name="Wang X."/>
            <person name="Wang C.C."/>
            <person name="Yang T.C."/>
            <person name="Huo Q.B."/>
            <person name="Li W."/>
            <person name="Chen H.Y."/>
            <person name="Chen S.E."/>
            <person name="Zhou L.G."/>
            <person name="Ni X.B."/>
            <person name="Tian J.H."/>
            <person name="Sheng Y."/>
            <person name="Liu T."/>
            <person name="Pan Y.S."/>
            <person name="Xia L.Y."/>
            <person name="Li J."/>
            <person name="Zhao F."/>
            <person name="Cao W.C."/>
        </authorList>
    </citation>
    <scope>NUCLEOTIDE SEQUENCE [LARGE SCALE GENOMIC DNA]</scope>
    <source>
        <strain evidence="1">Iper-2018</strain>
    </source>
</reference>
<name>A0AC60Q294_IXOPE</name>
<evidence type="ECO:0000313" key="1">
    <source>
        <dbReference type="EMBL" id="KAG0427807.1"/>
    </source>
</evidence>